<reference evidence="10 11" key="1">
    <citation type="submission" date="2018-02" db="EMBL/GenBank/DDBJ databases">
        <title>Solimicrobium silvestre gen. nov., sp. nov., isolated from alpine forest soil.</title>
        <authorList>
            <person name="Margesin R."/>
            <person name="Albuquerque L."/>
            <person name="Zhang D.-C."/>
            <person name="Froufe H.J.C."/>
            <person name="Severino R."/>
            <person name="Roxo I."/>
            <person name="Egas C."/>
            <person name="Da Costa M.S."/>
        </authorList>
    </citation>
    <scope>NUCLEOTIDE SEQUENCE [LARGE SCALE GENOMIC DNA]</scope>
    <source>
        <strain evidence="10 11">S20-91</strain>
    </source>
</reference>
<evidence type="ECO:0000256" key="6">
    <source>
        <dbReference type="ARBA" id="ARBA00022989"/>
    </source>
</evidence>
<organism evidence="10 11">
    <name type="scientific">Solimicrobium silvestre</name>
    <dbReference type="NCBI Taxonomy" id="2099400"/>
    <lineage>
        <taxon>Bacteria</taxon>
        <taxon>Pseudomonadati</taxon>
        <taxon>Pseudomonadota</taxon>
        <taxon>Betaproteobacteria</taxon>
        <taxon>Burkholderiales</taxon>
        <taxon>Oxalobacteraceae</taxon>
        <taxon>Solimicrobium</taxon>
    </lineage>
</organism>
<dbReference type="InterPro" id="IPR045584">
    <property type="entry name" value="Pilin-like"/>
</dbReference>
<gene>
    <name evidence="10" type="ORF">S2091_2278</name>
</gene>
<keyword evidence="3" id="KW-0488">Methylation</keyword>
<dbReference type="SUPFAM" id="SSF54523">
    <property type="entry name" value="Pili subunits"/>
    <property type="match status" value="1"/>
</dbReference>
<dbReference type="GO" id="GO:0015628">
    <property type="term" value="P:protein secretion by the type II secretion system"/>
    <property type="evidence" value="ECO:0007669"/>
    <property type="project" value="TreeGrafter"/>
</dbReference>
<dbReference type="OrthoDB" id="9029037at2"/>
<dbReference type="InterPro" id="IPR012902">
    <property type="entry name" value="N_methyl_site"/>
</dbReference>
<dbReference type="AlphaFoldDB" id="A0A2S9GYS6"/>
<dbReference type="EMBL" id="PUGF01000010">
    <property type="protein sequence ID" value="PRC92861.1"/>
    <property type="molecule type" value="Genomic_DNA"/>
</dbReference>
<evidence type="ECO:0000313" key="11">
    <source>
        <dbReference type="Proteomes" id="UP000237839"/>
    </source>
</evidence>
<evidence type="ECO:0000313" key="10">
    <source>
        <dbReference type="EMBL" id="PRC92861.1"/>
    </source>
</evidence>
<dbReference type="InterPro" id="IPR051621">
    <property type="entry name" value="T2SS_protein_J"/>
</dbReference>
<evidence type="ECO:0000256" key="4">
    <source>
        <dbReference type="ARBA" id="ARBA00022519"/>
    </source>
</evidence>
<sequence length="232" mass="25374">MRCKMKSQGFTLIELLVAISILAIVAVLGWRGLDSIVRSREVLTAELEQTRGLQLTFAQLQSDCAQNVNPFNYPNLPEGRSSWIEPQRLILIRNVFSDDQAPAMQVVTYRLQNSTITRFESISTRDLTVLTQLLAQARNPPDQQVEIVMQKKVQSVEFTGYPDSSVAANSTTSTAGNTNSTNSPGNPAPGNQPVNNGVQNVNQANATTGLQVSLQLQNNDKNMLKIFILGGA</sequence>
<feature type="region of interest" description="Disordered" evidence="8">
    <location>
        <begin position="164"/>
        <end position="199"/>
    </location>
</feature>
<dbReference type="Proteomes" id="UP000237839">
    <property type="component" value="Unassembled WGS sequence"/>
</dbReference>
<evidence type="ECO:0000256" key="5">
    <source>
        <dbReference type="ARBA" id="ARBA00022692"/>
    </source>
</evidence>
<proteinExistence type="predicted"/>
<evidence type="ECO:0000256" key="7">
    <source>
        <dbReference type="ARBA" id="ARBA00023136"/>
    </source>
</evidence>
<feature type="compositionally biased region" description="Low complexity" evidence="8">
    <location>
        <begin position="167"/>
        <end position="199"/>
    </location>
</feature>
<evidence type="ECO:0000256" key="1">
    <source>
        <dbReference type="ARBA" id="ARBA00004377"/>
    </source>
</evidence>
<comment type="caution">
    <text evidence="10">The sequence shown here is derived from an EMBL/GenBank/DDBJ whole genome shotgun (WGS) entry which is preliminary data.</text>
</comment>
<keyword evidence="4" id="KW-0997">Cell inner membrane</keyword>
<keyword evidence="11" id="KW-1185">Reference proteome</keyword>
<keyword evidence="7 9" id="KW-0472">Membrane</keyword>
<evidence type="ECO:0000256" key="9">
    <source>
        <dbReference type="SAM" id="Phobius"/>
    </source>
</evidence>
<evidence type="ECO:0000256" key="3">
    <source>
        <dbReference type="ARBA" id="ARBA00022481"/>
    </source>
</evidence>
<comment type="subcellular location">
    <subcellularLocation>
        <location evidence="1">Cell inner membrane</location>
        <topology evidence="1">Single-pass membrane protein</topology>
    </subcellularLocation>
</comment>
<evidence type="ECO:0000256" key="8">
    <source>
        <dbReference type="SAM" id="MobiDB-lite"/>
    </source>
</evidence>
<dbReference type="Pfam" id="PF07963">
    <property type="entry name" value="N_methyl"/>
    <property type="match status" value="1"/>
</dbReference>
<name>A0A2S9GYS6_9BURK</name>
<protein>
    <submittedName>
        <fullName evidence="10">Prepilin-type N-terminal cleavage/methylation domain</fullName>
    </submittedName>
</protein>
<dbReference type="GO" id="GO:0005886">
    <property type="term" value="C:plasma membrane"/>
    <property type="evidence" value="ECO:0007669"/>
    <property type="project" value="UniProtKB-SubCell"/>
</dbReference>
<keyword evidence="2" id="KW-1003">Cell membrane</keyword>
<dbReference type="PROSITE" id="PS00409">
    <property type="entry name" value="PROKAR_NTER_METHYL"/>
    <property type="match status" value="1"/>
</dbReference>
<evidence type="ECO:0000256" key="2">
    <source>
        <dbReference type="ARBA" id="ARBA00022475"/>
    </source>
</evidence>
<dbReference type="PANTHER" id="PTHR39583:SF2">
    <property type="entry name" value="TYPE II SECRETION SYSTEM PROTEIN J"/>
    <property type="match status" value="1"/>
</dbReference>
<dbReference type="NCBIfam" id="TIGR02532">
    <property type="entry name" value="IV_pilin_GFxxxE"/>
    <property type="match status" value="1"/>
</dbReference>
<keyword evidence="6 9" id="KW-1133">Transmembrane helix</keyword>
<accession>A0A2S9GYS6</accession>
<dbReference type="PANTHER" id="PTHR39583">
    <property type="entry name" value="TYPE II SECRETION SYSTEM PROTEIN J-RELATED"/>
    <property type="match status" value="1"/>
</dbReference>
<keyword evidence="5 9" id="KW-0812">Transmembrane</keyword>
<dbReference type="RefSeq" id="WP_105531938.1">
    <property type="nucleotide sequence ID" value="NZ_PUGF01000010.1"/>
</dbReference>
<feature type="transmembrane region" description="Helical" evidence="9">
    <location>
        <begin position="12"/>
        <end position="33"/>
    </location>
</feature>